<feature type="transmembrane region" description="Helical" evidence="1">
    <location>
        <begin position="105"/>
        <end position="127"/>
    </location>
</feature>
<reference evidence="3" key="2">
    <citation type="submission" date="2015-01" db="EMBL/GenBank/DDBJ databases">
        <title>Evolutionary Origins and Diversification of the Mycorrhizal Mutualists.</title>
        <authorList>
            <consortium name="DOE Joint Genome Institute"/>
            <consortium name="Mycorrhizal Genomics Consortium"/>
            <person name="Kohler A."/>
            <person name="Kuo A."/>
            <person name="Nagy L.G."/>
            <person name="Floudas D."/>
            <person name="Copeland A."/>
            <person name="Barry K.W."/>
            <person name="Cichocki N."/>
            <person name="Veneault-Fourrey C."/>
            <person name="LaButti K."/>
            <person name="Lindquist E.A."/>
            <person name="Lipzen A."/>
            <person name="Lundell T."/>
            <person name="Morin E."/>
            <person name="Murat C."/>
            <person name="Riley R."/>
            <person name="Ohm R."/>
            <person name="Sun H."/>
            <person name="Tunlid A."/>
            <person name="Henrissat B."/>
            <person name="Grigoriev I.V."/>
            <person name="Hibbett D.S."/>
            <person name="Martin F."/>
        </authorList>
    </citation>
    <scope>NUCLEOTIDE SEQUENCE [LARGE SCALE GENOMIC DNA]</scope>
    <source>
        <strain evidence="3">MAFF 305830</strain>
    </source>
</reference>
<reference evidence="2 3" key="1">
    <citation type="submission" date="2014-04" db="EMBL/GenBank/DDBJ databases">
        <authorList>
            <consortium name="DOE Joint Genome Institute"/>
            <person name="Kuo A."/>
            <person name="Zuccaro A."/>
            <person name="Kohler A."/>
            <person name="Nagy L.G."/>
            <person name="Floudas D."/>
            <person name="Copeland A."/>
            <person name="Barry K.W."/>
            <person name="Cichocki N."/>
            <person name="Veneault-Fourrey C."/>
            <person name="LaButti K."/>
            <person name="Lindquist E.A."/>
            <person name="Lipzen A."/>
            <person name="Lundell T."/>
            <person name="Morin E."/>
            <person name="Murat C."/>
            <person name="Sun H."/>
            <person name="Tunlid A."/>
            <person name="Henrissat B."/>
            <person name="Grigoriev I.V."/>
            <person name="Hibbett D.S."/>
            <person name="Martin F."/>
            <person name="Nordberg H.P."/>
            <person name="Cantor M.N."/>
            <person name="Hua S.X."/>
        </authorList>
    </citation>
    <scope>NUCLEOTIDE SEQUENCE [LARGE SCALE GENOMIC DNA]</scope>
    <source>
        <strain evidence="2 3">MAFF 305830</strain>
    </source>
</reference>
<keyword evidence="1" id="KW-0812">Transmembrane</keyword>
<keyword evidence="3" id="KW-1185">Reference proteome</keyword>
<keyword evidence="1" id="KW-1133">Transmembrane helix</keyword>
<evidence type="ECO:0000313" key="2">
    <source>
        <dbReference type="EMBL" id="KIM28503.1"/>
    </source>
</evidence>
<proteinExistence type="predicted"/>
<name>A0A0C2WQM3_SERVB</name>
<dbReference type="EMBL" id="KN824292">
    <property type="protein sequence ID" value="KIM28503.1"/>
    <property type="molecule type" value="Genomic_DNA"/>
</dbReference>
<dbReference type="STRING" id="933852.A0A0C2WQM3"/>
<dbReference type="Proteomes" id="UP000054097">
    <property type="component" value="Unassembled WGS sequence"/>
</dbReference>
<dbReference type="HOGENOM" id="CLU_041457_0_0_1"/>
<dbReference type="AlphaFoldDB" id="A0A0C2WQM3"/>
<accession>A0A0C2WQM3</accession>
<sequence>MSRSTTPPTAGSGLFSSAQHNYAAVPLSNSLTPNTTPYEGYQYTHTGESSSAPILADGSNRSEPYKPLMWSSSTSERPLAPRRFSMSWWRYKFRVGMAQRGFSRLVYGLSGALLIIIWFAIALAFAFNLRAAEDANRVVNVNNGQTFLAGLNRDVPLLFISGQFSSFDSSTRNLHVDWSAFVVQGPITDLSTISSRRISVESLSGDPIAIYRDTVARPDQELIANGTSTGTPFRLRAPNIKPVGFLGISDYDSISTDIGLGQRQSNIALQPEFGYPLDIFTGNITFVAANNKTIEESGRLGSAVLQMNGAILTDSLLNLKIRTSTYSTCLDEDSPGCELTITFWVERTGLVKFCVVVVFCINWIITIGIFLVTGEALLLNRQKIVEGTDILAICFTALFALPSVRSLLPGVPVSYGCFLDIIGILPNVLIVTLCTTFFANSRLRMRRLKDSEDAAKPKGEAKAA</sequence>
<keyword evidence="1" id="KW-0472">Membrane</keyword>
<organism evidence="2 3">
    <name type="scientific">Serendipita vermifera MAFF 305830</name>
    <dbReference type="NCBI Taxonomy" id="933852"/>
    <lineage>
        <taxon>Eukaryota</taxon>
        <taxon>Fungi</taxon>
        <taxon>Dikarya</taxon>
        <taxon>Basidiomycota</taxon>
        <taxon>Agaricomycotina</taxon>
        <taxon>Agaricomycetes</taxon>
        <taxon>Sebacinales</taxon>
        <taxon>Serendipitaceae</taxon>
        <taxon>Serendipita</taxon>
    </lineage>
</organism>
<feature type="transmembrane region" description="Helical" evidence="1">
    <location>
        <begin position="384"/>
        <end position="401"/>
    </location>
</feature>
<feature type="transmembrane region" description="Helical" evidence="1">
    <location>
        <begin position="413"/>
        <end position="439"/>
    </location>
</feature>
<evidence type="ECO:0000313" key="3">
    <source>
        <dbReference type="Proteomes" id="UP000054097"/>
    </source>
</evidence>
<feature type="transmembrane region" description="Helical" evidence="1">
    <location>
        <begin position="350"/>
        <end position="372"/>
    </location>
</feature>
<gene>
    <name evidence="2" type="ORF">M408DRAFT_307787</name>
</gene>
<dbReference type="OrthoDB" id="2923771at2759"/>
<evidence type="ECO:0000256" key="1">
    <source>
        <dbReference type="SAM" id="Phobius"/>
    </source>
</evidence>
<protein>
    <submittedName>
        <fullName evidence="2">Uncharacterized protein</fullName>
    </submittedName>
</protein>